<protein>
    <recommendedName>
        <fullName evidence="3">Class I SAM-dependent methyltransferase</fullName>
    </recommendedName>
</protein>
<dbReference type="Pfam" id="PF13578">
    <property type="entry name" value="Methyltransf_24"/>
    <property type="match status" value="1"/>
</dbReference>
<comment type="caution">
    <text evidence="1">The sequence shown here is derived from an EMBL/GenBank/DDBJ whole genome shotgun (WGS) entry which is preliminary data.</text>
</comment>
<dbReference type="Proteomes" id="UP000263268">
    <property type="component" value="Unassembled WGS sequence"/>
</dbReference>
<evidence type="ECO:0000313" key="1">
    <source>
        <dbReference type="EMBL" id="HCY82979.1"/>
    </source>
</evidence>
<proteinExistence type="predicted"/>
<gene>
    <name evidence="1" type="ORF">DHV22_15975</name>
</gene>
<dbReference type="AlphaFoldDB" id="A0A3D6BXS5"/>
<evidence type="ECO:0008006" key="3">
    <source>
        <dbReference type="Google" id="ProtNLM"/>
    </source>
</evidence>
<accession>A0A3D6BXS5</accession>
<dbReference type="EMBL" id="DPRK01000255">
    <property type="protein sequence ID" value="HCY82979.1"/>
    <property type="molecule type" value="Genomic_DNA"/>
</dbReference>
<reference evidence="1 2" key="1">
    <citation type="journal article" date="2018" name="Nat. Biotechnol.">
        <title>A standardized bacterial taxonomy based on genome phylogeny substantially revises the tree of life.</title>
        <authorList>
            <person name="Parks D.H."/>
            <person name="Chuvochina M."/>
            <person name="Waite D.W."/>
            <person name="Rinke C."/>
            <person name="Skarshewski A."/>
            <person name="Chaumeil P.A."/>
            <person name="Hugenholtz P."/>
        </authorList>
    </citation>
    <scope>NUCLEOTIDE SEQUENCE [LARGE SCALE GENOMIC DNA]</scope>
    <source>
        <strain evidence="1">UBA10227</strain>
    </source>
</reference>
<dbReference type="Gene3D" id="3.40.50.150">
    <property type="entry name" value="Vaccinia Virus protein VP39"/>
    <property type="match status" value="1"/>
</dbReference>
<sequence>MTFNQVYQSIKDVPYISKNNAKSLYDFILKHKPKHILELGIAHGTASCYMAAALEEIGEGKLTCVDLIDVKDVFKPSIEEQLAALGLQKHVDIHRMKSGYNWFLHNDIKASSNNETHICQPKYDLIIIDGPKNWTIDSSSFFLCDKLLNENGWIIWDDYKWTYSRADLRKEATDGISHRSLSDEELTTPHIKAIFELLVMQHPNYGNFIIQEDSDWVWAKKIKPNSTKKITYKQSHTISYYIIQKIRKLIRK</sequence>
<dbReference type="InterPro" id="IPR029063">
    <property type="entry name" value="SAM-dependent_MTases_sf"/>
</dbReference>
<organism evidence="1 2">
    <name type="scientific">Xanthomarina gelatinilytica</name>
    <dbReference type="NCBI Taxonomy" id="1137281"/>
    <lineage>
        <taxon>Bacteria</taxon>
        <taxon>Pseudomonadati</taxon>
        <taxon>Bacteroidota</taxon>
        <taxon>Flavobacteriia</taxon>
        <taxon>Flavobacteriales</taxon>
        <taxon>Flavobacteriaceae</taxon>
        <taxon>Xanthomarina</taxon>
    </lineage>
</organism>
<evidence type="ECO:0000313" key="2">
    <source>
        <dbReference type="Proteomes" id="UP000263268"/>
    </source>
</evidence>
<dbReference type="SUPFAM" id="SSF53335">
    <property type="entry name" value="S-adenosyl-L-methionine-dependent methyltransferases"/>
    <property type="match status" value="1"/>
</dbReference>
<name>A0A3D6BXS5_9FLAO</name>